<keyword evidence="3" id="KW-1185">Reference proteome</keyword>
<keyword evidence="1" id="KW-0812">Transmembrane</keyword>
<name>A0ABW1L4Z0_9BACL</name>
<evidence type="ECO:0000313" key="3">
    <source>
        <dbReference type="Proteomes" id="UP001596170"/>
    </source>
</evidence>
<gene>
    <name evidence="2" type="ORF">ACFPYN_05965</name>
</gene>
<reference evidence="3" key="1">
    <citation type="journal article" date="2019" name="Int. J. Syst. Evol. Microbiol.">
        <title>The Global Catalogue of Microorganisms (GCM) 10K type strain sequencing project: providing services to taxonomists for standard genome sequencing and annotation.</title>
        <authorList>
            <consortium name="The Broad Institute Genomics Platform"/>
            <consortium name="The Broad Institute Genome Sequencing Center for Infectious Disease"/>
            <person name="Wu L."/>
            <person name="Ma J."/>
        </authorList>
    </citation>
    <scope>NUCLEOTIDE SEQUENCE [LARGE SCALE GENOMIC DNA]</scope>
    <source>
        <strain evidence="3">CCUG 54527</strain>
    </source>
</reference>
<feature type="transmembrane region" description="Helical" evidence="1">
    <location>
        <begin position="43"/>
        <end position="60"/>
    </location>
</feature>
<sequence length="232" mass="26625">MILVALMPILIIVSIVIAILRFNRPNVKTSKTKLSSRVNIRLLMVYVVVLLASTVWTWAFPVSSESVTALTSKEVNEKKQNYRLLTAGSAEEMDDSSIIETWSHPVNDGVFKITTKSFEEMPLSLVIKRTDNNESVVKASLYKSMVLYNQYEIETNLDQVKIEWKNDTLEIGVQSSVTNLNLLFYDYEPINRKFQLEHNYGEFSEYLPVLYVEVPKSIKLYVDQKLVTNISD</sequence>
<dbReference type="Proteomes" id="UP001596170">
    <property type="component" value="Unassembled WGS sequence"/>
</dbReference>
<evidence type="ECO:0000313" key="2">
    <source>
        <dbReference type="EMBL" id="MFC6038999.1"/>
    </source>
</evidence>
<dbReference type="EMBL" id="JBHSRI010000006">
    <property type="protein sequence ID" value="MFC6038999.1"/>
    <property type="molecule type" value="Genomic_DNA"/>
</dbReference>
<evidence type="ECO:0000256" key="1">
    <source>
        <dbReference type="SAM" id="Phobius"/>
    </source>
</evidence>
<proteinExistence type="predicted"/>
<keyword evidence="1" id="KW-1133">Transmembrane helix</keyword>
<comment type="caution">
    <text evidence="2">The sequence shown here is derived from an EMBL/GenBank/DDBJ whole genome shotgun (WGS) entry which is preliminary data.</text>
</comment>
<organism evidence="2 3">
    <name type="scientific">Paenisporosarcina macmurdoensis</name>
    <dbReference type="NCBI Taxonomy" id="212659"/>
    <lineage>
        <taxon>Bacteria</taxon>
        <taxon>Bacillati</taxon>
        <taxon>Bacillota</taxon>
        <taxon>Bacilli</taxon>
        <taxon>Bacillales</taxon>
        <taxon>Caryophanaceae</taxon>
        <taxon>Paenisporosarcina</taxon>
    </lineage>
</organism>
<feature type="transmembrane region" description="Helical" evidence="1">
    <location>
        <begin position="6"/>
        <end position="22"/>
    </location>
</feature>
<keyword evidence="1" id="KW-0472">Membrane</keyword>
<protein>
    <submittedName>
        <fullName evidence="2">Uncharacterized protein</fullName>
    </submittedName>
</protein>
<accession>A0ABW1L4Z0</accession>
<dbReference type="RefSeq" id="WP_377733099.1">
    <property type="nucleotide sequence ID" value="NZ_JBHSRI010000006.1"/>
</dbReference>